<reference evidence="10 11" key="1">
    <citation type="submission" date="2018-01" db="EMBL/GenBank/DDBJ databases">
        <title>The draft genome sequence of Cohaesibacter sp. H1304.</title>
        <authorList>
            <person name="Wang N.-N."/>
            <person name="Du Z.-J."/>
        </authorList>
    </citation>
    <scope>NUCLEOTIDE SEQUENCE [LARGE SCALE GENOMIC DNA]</scope>
    <source>
        <strain evidence="10 11">H1304</strain>
    </source>
</reference>
<dbReference type="GO" id="GO:0003676">
    <property type="term" value="F:nucleic acid binding"/>
    <property type="evidence" value="ECO:0007669"/>
    <property type="project" value="InterPro"/>
</dbReference>
<dbReference type="SMART" id="SM00487">
    <property type="entry name" value="DEXDc"/>
    <property type="match status" value="1"/>
</dbReference>
<dbReference type="Pfam" id="PF03880">
    <property type="entry name" value="DbpA"/>
    <property type="match status" value="1"/>
</dbReference>
<dbReference type="PROSITE" id="PS00039">
    <property type="entry name" value="DEAD_ATP_HELICASE"/>
    <property type="match status" value="1"/>
</dbReference>
<evidence type="ECO:0000256" key="6">
    <source>
        <dbReference type="RuleBase" id="RU000492"/>
    </source>
</evidence>
<dbReference type="CDD" id="cd12252">
    <property type="entry name" value="RRM_DbpA"/>
    <property type="match status" value="1"/>
</dbReference>
<dbReference type="SMART" id="SM00490">
    <property type="entry name" value="HELICc"/>
    <property type="match status" value="1"/>
</dbReference>
<keyword evidence="2 6" id="KW-0378">Hydrolase</keyword>
<dbReference type="Gene3D" id="3.40.50.300">
    <property type="entry name" value="P-loop containing nucleotide triphosphate hydrolases"/>
    <property type="match status" value="2"/>
</dbReference>
<dbReference type="GO" id="GO:0005524">
    <property type="term" value="F:ATP binding"/>
    <property type="evidence" value="ECO:0007669"/>
    <property type="project" value="UniProtKB-KW"/>
</dbReference>
<evidence type="ECO:0000313" key="10">
    <source>
        <dbReference type="EMBL" id="PLW75050.1"/>
    </source>
</evidence>
<dbReference type="Pfam" id="PF00271">
    <property type="entry name" value="Helicase_C"/>
    <property type="match status" value="1"/>
</dbReference>
<keyword evidence="4 6" id="KW-0067">ATP-binding</keyword>
<feature type="compositionally biased region" description="Low complexity" evidence="7">
    <location>
        <begin position="536"/>
        <end position="548"/>
    </location>
</feature>
<dbReference type="AlphaFoldDB" id="A0A2N5XKT5"/>
<dbReference type="InterPro" id="IPR014001">
    <property type="entry name" value="Helicase_ATP-bd"/>
</dbReference>
<dbReference type="Proteomes" id="UP000234881">
    <property type="component" value="Unassembled WGS sequence"/>
</dbReference>
<gene>
    <name evidence="10" type="ORF">C0081_22395</name>
</gene>
<protein>
    <submittedName>
        <fullName evidence="10">Helicase</fullName>
    </submittedName>
</protein>
<dbReference type="GO" id="GO:0016787">
    <property type="term" value="F:hydrolase activity"/>
    <property type="evidence" value="ECO:0007669"/>
    <property type="project" value="UniProtKB-KW"/>
</dbReference>
<keyword evidence="1 6" id="KW-0547">Nucleotide-binding</keyword>
<evidence type="ECO:0000313" key="11">
    <source>
        <dbReference type="Proteomes" id="UP000234881"/>
    </source>
</evidence>
<evidence type="ECO:0000256" key="1">
    <source>
        <dbReference type="ARBA" id="ARBA00022741"/>
    </source>
</evidence>
<comment type="similarity">
    <text evidence="5 6">Belongs to the DEAD box helicase family.</text>
</comment>
<dbReference type="InterPro" id="IPR044742">
    <property type="entry name" value="DEAD/DEAH_RhlB"/>
</dbReference>
<dbReference type="EMBL" id="PKUQ01000055">
    <property type="protein sequence ID" value="PLW75050.1"/>
    <property type="molecule type" value="Genomic_DNA"/>
</dbReference>
<dbReference type="OrthoDB" id="9805696at2"/>
<dbReference type="GO" id="GO:0003724">
    <property type="term" value="F:RNA helicase activity"/>
    <property type="evidence" value="ECO:0007669"/>
    <property type="project" value="TreeGrafter"/>
</dbReference>
<organism evidence="10 11">
    <name type="scientific">Cohaesibacter celericrescens</name>
    <dbReference type="NCBI Taxonomy" id="2067669"/>
    <lineage>
        <taxon>Bacteria</taxon>
        <taxon>Pseudomonadati</taxon>
        <taxon>Pseudomonadota</taxon>
        <taxon>Alphaproteobacteria</taxon>
        <taxon>Hyphomicrobiales</taxon>
        <taxon>Cohaesibacteraceae</taxon>
    </lineage>
</organism>
<dbReference type="InterPro" id="IPR050079">
    <property type="entry name" value="DEAD_box_RNA_helicase"/>
</dbReference>
<dbReference type="InterPro" id="IPR005580">
    <property type="entry name" value="DbpA/CsdA_RNA-bd_dom"/>
</dbReference>
<dbReference type="InterPro" id="IPR000629">
    <property type="entry name" value="RNA-helicase_DEAD-box_CS"/>
</dbReference>
<dbReference type="PANTHER" id="PTHR47959">
    <property type="entry name" value="ATP-DEPENDENT RNA HELICASE RHLE-RELATED"/>
    <property type="match status" value="1"/>
</dbReference>
<feature type="domain" description="Helicase ATP-binding" evidence="8">
    <location>
        <begin position="31"/>
        <end position="207"/>
    </location>
</feature>
<dbReference type="SUPFAM" id="SSF52540">
    <property type="entry name" value="P-loop containing nucleoside triphosphate hydrolases"/>
    <property type="match status" value="1"/>
</dbReference>
<feature type="compositionally biased region" description="Basic and acidic residues" evidence="7">
    <location>
        <begin position="519"/>
        <end position="532"/>
    </location>
</feature>
<dbReference type="CDD" id="cd18787">
    <property type="entry name" value="SF2_C_DEAD"/>
    <property type="match status" value="1"/>
</dbReference>
<evidence type="ECO:0000256" key="2">
    <source>
        <dbReference type="ARBA" id="ARBA00022801"/>
    </source>
</evidence>
<dbReference type="Gene3D" id="3.30.70.330">
    <property type="match status" value="1"/>
</dbReference>
<evidence type="ECO:0000259" key="9">
    <source>
        <dbReference type="PROSITE" id="PS51194"/>
    </source>
</evidence>
<keyword evidence="11" id="KW-1185">Reference proteome</keyword>
<keyword evidence="3 6" id="KW-0347">Helicase</keyword>
<evidence type="ECO:0000256" key="4">
    <source>
        <dbReference type="ARBA" id="ARBA00022840"/>
    </source>
</evidence>
<dbReference type="PANTHER" id="PTHR47959:SF1">
    <property type="entry name" value="ATP-DEPENDENT RNA HELICASE DBPA"/>
    <property type="match status" value="1"/>
</dbReference>
<dbReference type="PROSITE" id="PS51194">
    <property type="entry name" value="HELICASE_CTER"/>
    <property type="match status" value="1"/>
</dbReference>
<proteinExistence type="inferred from homology"/>
<accession>A0A2N5XKT5</accession>
<dbReference type="PROSITE" id="PS51192">
    <property type="entry name" value="HELICASE_ATP_BIND_1"/>
    <property type="match status" value="1"/>
</dbReference>
<comment type="caution">
    <text evidence="10">The sequence shown here is derived from an EMBL/GenBank/DDBJ whole genome shotgun (WGS) entry which is preliminary data.</text>
</comment>
<dbReference type="Pfam" id="PF00270">
    <property type="entry name" value="DEAD"/>
    <property type="match status" value="1"/>
</dbReference>
<dbReference type="InterPro" id="IPR001650">
    <property type="entry name" value="Helicase_C-like"/>
</dbReference>
<dbReference type="InterPro" id="IPR027417">
    <property type="entry name" value="P-loop_NTPase"/>
</dbReference>
<dbReference type="GO" id="GO:0005829">
    <property type="term" value="C:cytosol"/>
    <property type="evidence" value="ECO:0007669"/>
    <property type="project" value="TreeGrafter"/>
</dbReference>
<dbReference type="InterPro" id="IPR012677">
    <property type="entry name" value="Nucleotide-bd_a/b_plait_sf"/>
</dbReference>
<name>A0A2N5XKT5_9HYPH</name>
<evidence type="ECO:0000256" key="7">
    <source>
        <dbReference type="SAM" id="MobiDB-lite"/>
    </source>
</evidence>
<sequence>MTEFAGVHPSLGSALTKRGYETLTSVQLAVIEEEAKGRDLLVSAQTGSGKTVAFGLAMSETLLNEQGRLPQAAEPLALVIAPTRELAMQVKAELTWLFAPCRAEIASCVGGMDIRAERRTLARGCHILVGTPGRLRDHLERGSLDLSTLKIAVLDEADEMLDLGFKEDLEFILATAPSERRTFMFSATVPKQIAHLAKTYQRDALRISTAEERKQHTDIDYHAHLVGAKDKEKAVINVLRYYEAPSTMVFCGTREMVRHLSSRLSNRGFAVVALSGELSQAERTHALQAMRDGRARVCVATDVAARGIDLPHLDLVIHADLPNNSETLLHRSGRTGRAGRKGNCVVITPHNKRHVVNRLLKFANVRVNWGPVPGLDDILSRDQERIFALPALQVAPEGDALEAAQNLLSKYPPEQIAAAFLASQQSKNPSPEEIVDVGGNFEERSAPRERSDFEGGIWFRVNAGRKQKAEPRWLLPMICRVGGFTKKKVGFIRILDTETVFELSPDVADLFKDVTEAEGTGEKSLRIDKIGARPDSISGPSGTRPGPRGNRRGAGDDKPRRGGGKPYEGRGNKGGKPFRGKPSGKPAGKKGGKSYDPMKS</sequence>
<dbReference type="RefSeq" id="WP_101535950.1">
    <property type="nucleotide sequence ID" value="NZ_PKUQ01000055.1"/>
</dbReference>
<evidence type="ECO:0000256" key="5">
    <source>
        <dbReference type="ARBA" id="ARBA00038437"/>
    </source>
</evidence>
<dbReference type="InterPro" id="IPR011545">
    <property type="entry name" value="DEAD/DEAH_box_helicase_dom"/>
</dbReference>
<feature type="region of interest" description="Disordered" evidence="7">
    <location>
        <begin position="519"/>
        <end position="600"/>
    </location>
</feature>
<dbReference type="CDD" id="cd00268">
    <property type="entry name" value="DEADc"/>
    <property type="match status" value="1"/>
</dbReference>
<evidence type="ECO:0000259" key="8">
    <source>
        <dbReference type="PROSITE" id="PS51192"/>
    </source>
</evidence>
<feature type="domain" description="Helicase C-terminal" evidence="9">
    <location>
        <begin position="237"/>
        <end position="379"/>
    </location>
</feature>
<evidence type="ECO:0000256" key="3">
    <source>
        <dbReference type="ARBA" id="ARBA00022806"/>
    </source>
</evidence>